<feature type="transmembrane region" description="Helical" evidence="1">
    <location>
        <begin position="21"/>
        <end position="41"/>
    </location>
</feature>
<organism evidence="2 3">
    <name type="scientific">Helicobacter bilis WiWa</name>
    <dbReference type="NCBI Taxonomy" id="1235804"/>
    <lineage>
        <taxon>Bacteria</taxon>
        <taxon>Pseudomonadati</taxon>
        <taxon>Campylobacterota</taxon>
        <taxon>Epsilonproteobacteria</taxon>
        <taxon>Campylobacterales</taxon>
        <taxon>Helicobacteraceae</taxon>
        <taxon>Helicobacter</taxon>
    </lineage>
</organism>
<evidence type="ECO:0000313" key="2">
    <source>
        <dbReference type="EMBL" id="EMZ41271.1"/>
    </source>
</evidence>
<evidence type="ECO:0000256" key="1">
    <source>
        <dbReference type="SAM" id="Phobius"/>
    </source>
</evidence>
<dbReference type="EMBL" id="AQFW01000004">
    <property type="protein sequence ID" value="EMZ41271.1"/>
    <property type="molecule type" value="Genomic_DNA"/>
</dbReference>
<name>N2BM12_9HELI</name>
<comment type="caution">
    <text evidence="2">The sequence shown here is derived from an EMBL/GenBank/DDBJ whole genome shotgun (WGS) entry which is preliminary data.</text>
</comment>
<keyword evidence="1" id="KW-0812">Transmembrane</keyword>
<dbReference type="AlphaFoldDB" id="N2BM12"/>
<keyword evidence="1" id="KW-1133">Transmembrane helix</keyword>
<proteinExistence type="predicted"/>
<accession>N2BM12</accession>
<sequence length="45" mass="5406">MRSILFQTCIPQRFNILDINYCYVKALINRIAYFVTIYIIGKDFI</sequence>
<evidence type="ECO:0000313" key="3">
    <source>
        <dbReference type="Proteomes" id="UP000012527"/>
    </source>
</evidence>
<dbReference type="Proteomes" id="UP000012527">
    <property type="component" value="Unassembled WGS sequence"/>
</dbReference>
<keyword evidence="1" id="KW-0472">Membrane</keyword>
<dbReference type="HOGENOM" id="CLU_3200575_0_0_7"/>
<gene>
    <name evidence="2" type="ORF">C826_00287</name>
</gene>
<reference evidence="2 3" key="1">
    <citation type="submission" date="2013-02" db="EMBL/GenBank/DDBJ databases">
        <title>The Genome Sequence of Helicobacter bilis WiWa.</title>
        <authorList>
            <consortium name="The Broad Institute Genome Sequencing Platform"/>
            <person name="Ward D."/>
            <person name="Overstreet A.-M.C."/>
            <person name="Ramer-Tait A.E."/>
            <person name="Phillips G.J."/>
            <person name="Wannemuehler M.J."/>
            <person name="Walker B."/>
            <person name="Young S.K."/>
            <person name="Zeng Q."/>
            <person name="Gargeya S."/>
            <person name="Fitzgerald M."/>
            <person name="Haas B."/>
            <person name="Abouelleil A."/>
            <person name="Alvarado L."/>
            <person name="Arachchi H.M."/>
            <person name="Berlin A.M."/>
            <person name="Chapman S.B."/>
            <person name="Dewar J."/>
            <person name="Goldberg J."/>
            <person name="Griggs A."/>
            <person name="Gujja S."/>
            <person name="Hansen M."/>
            <person name="Howarth C."/>
            <person name="Imamovic A."/>
            <person name="Larimer J."/>
            <person name="McCowan C."/>
            <person name="Murphy C."/>
            <person name="Neiman D."/>
            <person name="Pearson M."/>
            <person name="Priest M."/>
            <person name="Roberts A."/>
            <person name="Saif S."/>
            <person name="Shea T."/>
            <person name="Sisk P."/>
            <person name="Sykes S."/>
            <person name="Wortman J."/>
            <person name="Nusbaum C."/>
            <person name="Birren B."/>
        </authorList>
    </citation>
    <scope>NUCLEOTIDE SEQUENCE [LARGE SCALE GENOMIC DNA]</scope>
    <source>
        <strain evidence="2 3">WiWa</strain>
    </source>
</reference>
<protein>
    <submittedName>
        <fullName evidence="2">Uncharacterized protein</fullName>
    </submittedName>
</protein>